<protein>
    <recommendedName>
        <fullName evidence="3">HupE/UreJ family protein</fullName>
    </recommendedName>
</protein>
<keyword evidence="1" id="KW-0472">Membrane</keyword>
<feature type="transmembrane region" description="Helical" evidence="1">
    <location>
        <begin position="341"/>
        <end position="359"/>
    </location>
</feature>
<dbReference type="AlphaFoldDB" id="A0A381YA89"/>
<proteinExistence type="predicted"/>
<evidence type="ECO:0000256" key="1">
    <source>
        <dbReference type="SAM" id="Phobius"/>
    </source>
</evidence>
<feature type="transmembrane region" description="Helical" evidence="1">
    <location>
        <begin position="283"/>
        <end position="303"/>
    </location>
</feature>
<feature type="transmembrane region" description="Helical" evidence="1">
    <location>
        <begin position="451"/>
        <end position="473"/>
    </location>
</feature>
<feature type="transmembrane region" description="Helical" evidence="1">
    <location>
        <begin position="379"/>
        <end position="400"/>
    </location>
</feature>
<keyword evidence="1" id="KW-1133">Transmembrane helix</keyword>
<feature type="transmembrane region" description="Helical" evidence="1">
    <location>
        <begin position="309"/>
        <end position="329"/>
    </location>
</feature>
<reference evidence="2" key="1">
    <citation type="submission" date="2018-05" db="EMBL/GenBank/DDBJ databases">
        <authorList>
            <person name="Lanie J.A."/>
            <person name="Ng W.-L."/>
            <person name="Kazmierczak K.M."/>
            <person name="Andrzejewski T.M."/>
            <person name="Davidsen T.M."/>
            <person name="Wayne K.J."/>
            <person name="Tettelin H."/>
            <person name="Glass J.I."/>
            <person name="Rusch D."/>
            <person name="Podicherti R."/>
            <person name="Tsui H.-C.T."/>
            <person name="Winkler M.E."/>
        </authorList>
    </citation>
    <scope>NUCLEOTIDE SEQUENCE</scope>
</reference>
<dbReference type="Pfam" id="PF13795">
    <property type="entry name" value="HupE_UreJ_2"/>
    <property type="match status" value="1"/>
</dbReference>
<sequence>MQRNSFNNGIKWMAGVRGFGHRAVSSLKTNSYRDLSMCQHLRARTPRFMLVLVLGMTLIMSSRPAGHDIPYDVTVQAFVKAEGQRLRLLVRVPLEAMQDFNFPQNEQGNLDIAAADSMLRDAIMVWVGDELTVYEEDRLLTDQRLVKIQVSLPDDRSFATYDEALARVMGPRLPTDVGVFWRDAMFDALFEYTIDSDESAFSTDLTLARLGLRTITVLRLVLPDGTVRPFEYSGNPGLVRLDPRWHQAMLRFVVLGFEHILDGIDHLLFLACLVIPIRRFGPLVAIVTSFTVAHSVTLIASAFDLAPDAIWFPPFVETIIALSIVYMAIENIVGITFQRRWLITFAFGLVHGFGFSFALRETLQFAGSHLLMSLLSFNLGVELGQLLVLLVLVPTLGLLFRFVVGDRIGTILLSVIVIHTAWHWTSERALQLAQYPFRFQLPEVNMALFEILARWTILGLIILGLVWLMHLIFPRSNLD</sequence>
<dbReference type="EMBL" id="UINC01017743">
    <property type="protein sequence ID" value="SVA73914.1"/>
    <property type="molecule type" value="Genomic_DNA"/>
</dbReference>
<accession>A0A381YA89</accession>
<keyword evidence="1" id="KW-0812">Transmembrane</keyword>
<gene>
    <name evidence="2" type="ORF">METZ01_LOCUS126768</name>
</gene>
<name>A0A381YA89_9ZZZZ</name>
<evidence type="ECO:0008006" key="3">
    <source>
        <dbReference type="Google" id="ProtNLM"/>
    </source>
</evidence>
<organism evidence="2">
    <name type="scientific">marine metagenome</name>
    <dbReference type="NCBI Taxonomy" id="408172"/>
    <lineage>
        <taxon>unclassified sequences</taxon>
        <taxon>metagenomes</taxon>
        <taxon>ecological metagenomes</taxon>
    </lineage>
</organism>
<dbReference type="InterPro" id="IPR032809">
    <property type="entry name" value="Put_HupE_UreJ"/>
</dbReference>
<evidence type="ECO:0000313" key="2">
    <source>
        <dbReference type="EMBL" id="SVA73914.1"/>
    </source>
</evidence>